<dbReference type="CDD" id="cd05372">
    <property type="entry name" value="ENR_SDR"/>
    <property type="match status" value="1"/>
</dbReference>
<evidence type="ECO:0000256" key="7">
    <source>
        <dbReference type="ARBA" id="ARBA00023160"/>
    </source>
</evidence>
<dbReference type="PANTHER" id="PTHR43159:SF2">
    <property type="entry name" value="ENOYL-[ACYL-CARRIER-PROTEIN] REDUCTASE [NADH], CHLOROPLASTIC"/>
    <property type="match status" value="1"/>
</dbReference>
<evidence type="ECO:0000256" key="3">
    <source>
        <dbReference type="ARBA" id="ARBA00022516"/>
    </source>
</evidence>
<comment type="similarity">
    <text evidence="2 9">Belongs to the short-chain dehydrogenases/reductases (SDR) family. FabI subfamily.</text>
</comment>
<dbReference type="PIRSF" id="PIRSF000094">
    <property type="entry name" value="Enoyl-ACP_rdct"/>
    <property type="match status" value="1"/>
</dbReference>
<accession>A0A512DVY9</accession>
<feature type="binding site" evidence="12">
    <location>
        <position position="109"/>
    </location>
    <ligand>
        <name>NAD(+)</name>
        <dbReference type="ChEBI" id="CHEBI:57540"/>
    </ligand>
</feature>
<comment type="catalytic activity">
    <reaction evidence="8 9">
        <text>a 2,3-saturated acyl-[ACP] + NAD(+) = a (2E)-enoyl-[ACP] + NADH + H(+)</text>
        <dbReference type="Rhea" id="RHEA:10240"/>
        <dbReference type="Rhea" id="RHEA-COMP:9925"/>
        <dbReference type="Rhea" id="RHEA-COMP:9926"/>
        <dbReference type="ChEBI" id="CHEBI:15378"/>
        <dbReference type="ChEBI" id="CHEBI:57540"/>
        <dbReference type="ChEBI" id="CHEBI:57945"/>
        <dbReference type="ChEBI" id="CHEBI:78784"/>
        <dbReference type="ChEBI" id="CHEBI:78785"/>
        <dbReference type="EC" id="1.3.1.9"/>
    </reaction>
</comment>
<dbReference type="RefSeq" id="WP_044430592.1">
    <property type="nucleotide sequence ID" value="NZ_BJYZ01000022.1"/>
</dbReference>
<dbReference type="PRINTS" id="PR00081">
    <property type="entry name" value="GDHRDH"/>
</dbReference>
<feature type="binding site" evidence="12">
    <location>
        <position position="181"/>
    </location>
    <ligand>
        <name>NAD(+)</name>
        <dbReference type="ChEBI" id="CHEBI:57540"/>
    </ligand>
</feature>
<keyword evidence="4" id="KW-0276">Fatty acid metabolism</keyword>
<reference evidence="13 14" key="1">
    <citation type="submission" date="2019-07" db="EMBL/GenBank/DDBJ databases">
        <title>Whole genome shotgun sequence of Skermanella aerolata NBRC 106429.</title>
        <authorList>
            <person name="Hosoyama A."/>
            <person name="Uohara A."/>
            <person name="Ohji S."/>
            <person name="Ichikawa N."/>
        </authorList>
    </citation>
    <scope>NUCLEOTIDE SEQUENCE [LARGE SCALE GENOMIC DNA]</scope>
    <source>
        <strain evidence="13 14">NBRC 106429</strain>
    </source>
</reference>
<keyword evidence="6" id="KW-0443">Lipid metabolism</keyword>
<keyword evidence="9 12" id="KW-0520">NAD</keyword>
<dbReference type="EC" id="1.3.1.9" evidence="9"/>
<comment type="caution">
    <text evidence="13">The sequence shown here is derived from an EMBL/GenBank/DDBJ whole genome shotgun (WGS) entry which is preliminary data.</text>
</comment>
<evidence type="ECO:0000313" key="14">
    <source>
        <dbReference type="Proteomes" id="UP000321523"/>
    </source>
</evidence>
<evidence type="ECO:0000313" key="13">
    <source>
        <dbReference type="EMBL" id="GEO40627.1"/>
    </source>
</evidence>
<keyword evidence="5 9" id="KW-0560">Oxidoreductase</keyword>
<dbReference type="InterPro" id="IPR014358">
    <property type="entry name" value="Enoyl-ACP_Rdtase_NADH"/>
</dbReference>
<dbReference type="Gene3D" id="3.40.50.720">
    <property type="entry name" value="NAD(P)-binding Rossmann-like Domain"/>
    <property type="match status" value="1"/>
</dbReference>
<dbReference type="NCBIfam" id="NF005717">
    <property type="entry name" value="PRK07533.1"/>
    <property type="match status" value="1"/>
</dbReference>
<dbReference type="InterPro" id="IPR036291">
    <property type="entry name" value="NAD(P)-bd_dom_sf"/>
</dbReference>
<feature type="binding site" evidence="12">
    <location>
        <position position="30"/>
    </location>
    <ligand>
        <name>NAD(+)</name>
        <dbReference type="ChEBI" id="CHEBI:57540"/>
    </ligand>
</feature>
<proteinExistence type="inferred from homology"/>
<comment type="pathway">
    <text evidence="1">Lipid metabolism; fatty acid biosynthesis.</text>
</comment>
<name>A0A512DVY9_9PROT</name>
<dbReference type="Pfam" id="PF13561">
    <property type="entry name" value="adh_short_C2"/>
    <property type="match status" value="1"/>
</dbReference>
<evidence type="ECO:0000256" key="8">
    <source>
        <dbReference type="ARBA" id="ARBA00048572"/>
    </source>
</evidence>
<dbReference type="UniPathway" id="UPA00094"/>
<dbReference type="GO" id="GO:0006633">
    <property type="term" value="P:fatty acid biosynthetic process"/>
    <property type="evidence" value="ECO:0007669"/>
    <property type="project" value="UniProtKB-UniPathway"/>
</dbReference>
<dbReference type="OrthoDB" id="9803628at2"/>
<protein>
    <recommendedName>
        <fullName evidence="9">Enoyl-[acyl-carrier-protein] reductase [NADH]</fullName>
        <ecNumber evidence="9">1.3.1.9</ecNumber>
    </recommendedName>
</protein>
<sequence>MPDTTSPAAGAAVRTARVPDLAGKRGLVVGIANASSIAYGCAKAYRDLGAELAVTYLNPKSERFVRPLAEELGASIIMPCDVTTENELEAVYAEIEHTWGKLDFILHSIAFAPMQDLHGRVIDCSRTGFMNAMDVSCHSFIRMAKLAEPLMEKAGGGSMQTVSYFGAEKVVEHYNIMGPVKAALESVTRYLAADLGPKGIRVNTLSPGPLATRAASGIDHFDDLMVKATERAPTHHLTTIEEVGSYSAFLATDAAKSVTGQLVYIDGGYNIIG</sequence>
<evidence type="ECO:0000256" key="2">
    <source>
        <dbReference type="ARBA" id="ARBA00009233"/>
    </source>
</evidence>
<evidence type="ECO:0000256" key="5">
    <source>
        <dbReference type="ARBA" id="ARBA00023002"/>
    </source>
</evidence>
<evidence type="ECO:0000256" key="6">
    <source>
        <dbReference type="ARBA" id="ARBA00023098"/>
    </source>
</evidence>
<evidence type="ECO:0000256" key="4">
    <source>
        <dbReference type="ARBA" id="ARBA00022832"/>
    </source>
</evidence>
<dbReference type="EMBL" id="BJYZ01000022">
    <property type="protein sequence ID" value="GEO40627.1"/>
    <property type="molecule type" value="Genomic_DNA"/>
</dbReference>
<feature type="binding site" evidence="11">
    <location>
        <position position="112"/>
    </location>
    <ligand>
        <name>substrate</name>
    </ligand>
</feature>
<feature type="binding site" evidence="12">
    <location>
        <begin position="36"/>
        <end position="37"/>
    </location>
    <ligand>
        <name>NAD(+)</name>
        <dbReference type="ChEBI" id="CHEBI:57540"/>
    </ligand>
</feature>
<dbReference type="GO" id="GO:0004318">
    <property type="term" value="F:enoyl-[acyl-carrier-protein] reductase (NADH) activity"/>
    <property type="evidence" value="ECO:0007669"/>
    <property type="project" value="UniProtKB-EC"/>
</dbReference>
<evidence type="ECO:0000256" key="1">
    <source>
        <dbReference type="ARBA" id="ARBA00005194"/>
    </source>
</evidence>
<keyword evidence="7 9" id="KW-0275">Fatty acid biosynthesis</keyword>
<feature type="active site" description="Proton acceptor" evidence="10">
    <location>
        <position position="164"/>
    </location>
</feature>
<keyword evidence="14" id="KW-1185">Reference proteome</keyword>
<feature type="active site" description="Proton acceptor" evidence="10">
    <location>
        <position position="174"/>
    </location>
</feature>
<feature type="binding site" evidence="12">
    <location>
        <begin position="81"/>
        <end position="82"/>
    </location>
    <ligand>
        <name>NAD(+)</name>
        <dbReference type="ChEBI" id="CHEBI:57540"/>
    </ligand>
</feature>
<keyword evidence="3 9" id="KW-0444">Lipid biosynthesis</keyword>
<evidence type="ECO:0000256" key="12">
    <source>
        <dbReference type="PIRSR" id="PIRSR000094-3"/>
    </source>
</evidence>
<evidence type="ECO:0000256" key="10">
    <source>
        <dbReference type="PIRSR" id="PIRSR000094-1"/>
    </source>
</evidence>
<evidence type="ECO:0000256" key="9">
    <source>
        <dbReference type="PIRNR" id="PIRNR000094"/>
    </source>
</evidence>
<dbReference type="SUPFAM" id="SSF51735">
    <property type="entry name" value="NAD(P)-binding Rossmann-fold domains"/>
    <property type="match status" value="1"/>
</dbReference>
<evidence type="ECO:0000256" key="11">
    <source>
        <dbReference type="PIRSR" id="PIRSR000094-2"/>
    </source>
</evidence>
<organism evidence="13 14">
    <name type="scientific">Skermanella aerolata</name>
    <dbReference type="NCBI Taxonomy" id="393310"/>
    <lineage>
        <taxon>Bacteria</taxon>
        <taxon>Pseudomonadati</taxon>
        <taxon>Pseudomonadota</taxon>
        <taxon>Alphaproteobacteria</taxon>
        <taxon>Rhodospirillales</taxon>
        <taxon>Azospirillaceae</taxon>
        <taxon>Skermanella</taxon>
    </lineage>
</organism>
<dbReference type="PANTHER" id="PTHR43159">
    <property type="entry name" value="ENOYL-[ACYL-CARRIER-PROTEIN] REDUCTASE"/>
    <property type="match status" value="1"/>
</dbReference>
<dbReference type="AlphaFoldDB" id="A0A512DVY9"/>
<dbReference type="InterPro" id="IPR002347">
    <property type="entry name" value="SDR_fam"/>
</dbReference>
<gene>
    <name evidence="13" type="ORF">SAE02_47750</name>
</gene>
<dbReference type="Proteomes" id="UP000321523">
    <property type="component" value="Unassembled WGS sequence"/>
</dbReference>